<evidence type="ECO:0000313" key="2">
    <source>
        <dbReference type="Proteomes" id="UP000535543"/>
    </source>
</evidence>
<protein>
    <submittedName>
        <fullName evidence="1">Pentapeptide repeat-containing protein</fullName>
    </submittedName>
</protein>
<dbReference type="Proteomes" id="UP000535543">
    <property type="component" value="Unassembled WGS sequence"/>
</dbReference>
<dbReference type="AlphaFoldDB" id="A0A848KG99"/>
<dbReference type="Pfam" id="PF00805">
    <property type="entry name" value="Pentapeptide"/>
    <property type="match status" value="2"/>
</dbReference>
<reference evidence="1 2" key="2">
    <citation type="submission" date="2020-06" db="EMBL/GenBank/DDBJ databases">
        <title>Antribacter stalactiti gen. nov., sp. nov., a new member of the family Nacardiaceae isolated from a cave.</title>
        <authorList>
            <person name="Kim I.S."/>
        </authorList>
    </citation>
    <scope>NUCLEOTIDE SEQUENCE [LARGE SCALE GENOMIC DNA]</scope>
    <source>
        <strain evidence="1 2">YC2-7</strain>
    </source>
</reference>
<dbReference type="InterPro" id="IPR001646">
    <property type="entry name" value="5peptide_repeat"/>
</dbReference>
<reference evidence="1 2" key="1">
    <citation type="submission" date="2019-05" db="EMBL/GenBank/DDBJ databases">
        <authorList>
            <person name="Lee S.D."/>
        </authorList>
    </citation>
    <scope>NUCLEOTIDE SEQUENCE [LARGE SCALE GENOMIC DNA]</scope>
    <source>
        <strain evidence="1 2">YC2-7</strain>
    </source>
</reference>
<dbReference type="InterPro" id="IPR051082">
    <property type="entry name" value="Pentapeptide-BTB/POZ_domain"/>
</dbReference>
<accession>A0A848KG99</accession>
<dbReference type="Gene3D" id="2.160.20.80">
    <property type="entry name" value="E3 ubiquitin-protein ligase SopA"/>
    <property type="match status" value="1"/>
</dbReference>
<dbReference type="PANTHER" id="PTHR14136">
    <property type="entry name" value="BTB_POZ DOMAIN-CONTAINING PROTEIN KCTD9"/>
    <property type="match status" value="1"/>
</dbReference>
<gene>
    <name evidence="1" type="ORF">FGL95_19970</name>
</gene>
<organism evidence="1 2">
    <name type="scientific">Antrihabitans stalactiti</name>
    <dbReference type="NCBI Taxonomy" id="2584121"/>
    <lineage>
        <taxon>Bacteria</taxon>
        <taxon>Bacillati</taxon>
        <taxon>Actinomycetota</taxon>
        <taxon>Actinomycetes</taxon>
        <taxon>Mycobacteriales</taxon>
        <taxon>Nocardiaceae</taxon>
        <taxon>Antrihabitans</taxon>
    </lineage>
</organism>
<dbReference type="PANTHER" id="PTHR14136:SF37">
    <property type="entry name" value="PENTAPEPTIDE REPEAT-CONTAINING PROTEIN"/>
    <property type="match status" value="1"/>
</dbReference>
<comment type="caution">
    <text evidence="1">The sequence shown here is derived from an EMBL/GenBank/DDBJ whole genome shotgun (WGS) entry which is preliminary data.</text>
</comment>
<name>A0A848KG99_9NOCA</name>
<evidence type="ECO:0000313" key="1">
    <source>
        <dbReference type="EMBL" id="NMN97319.1"/>
    </source>
</evidence>
<dbReference type="RefSeq" id="WP_169590104.1">
    <property type="nucleotide sequence ID" value="NZ_VCQU01000007.1"/>
</dbReference>
<proteinExistence type="predicted"/>
<sequence length="269" mass="29236">MTQKSDLRADCANCFALCCVAPAFTRSADFAIDKNAGTPCPNLASDFRCGIHTQLRQKGFRGCTVYDCFGAGQKVSQVSYLAVSWKDAPDSARQMFDVFTTMRQLHELLWYLDEALTLPAARTLHGEMRRLFDETERSTREPAPDILAIDVDARRSAINALLSQTSELVRAKFSSSKNFRGADLIGAKLRKADLRGANLRGALLIGANLAGADLRNADVIGADLRGANLAGADLTGVIFLVQAQLDAATGDAKTRLHDGFRRPEHWGCG</sequence>
<dbReference type="SUPFAM" id="SSF141571">
    <property type="entry name" value="Pentapeptide repeat-like"/>
    <property type="match status" value="1"/>
</dbReference>
<dbReference type="EMBL" id="VCQU01000007">
    <property type="protein sequence ID" value="NMN97319.1"/>
    <property type="molecule type" value="Genomic_DNA"/>
</dbReference>
<keyword evidence="2" id="KW-1185">Reference proteome</keyword>